<organism evidence="3 4">
    <name type="scientific">Lojkania enalia</name>
    <dbReference type="NCBI Taxonomy" id="147567"/>
    <lineage>
        <taxon>Eukaryota</taxon>
        <taxon>Fungi</taxon>
        <taxon>Dikarya</taxon>
        <taxon>Ascomycota</taxon>
        <taxon>Pezizomycotina</taxon>
        <taxon>Dothideomycetes</taxon>
        <taxon>Pleosporomycetidae</taxon>
        <taxon>Pleosporales</taxon>
        <taxon>Pleosporales incertae sedis</taxon>
        <taxon>Lojkania</taxon>
    </lineage>
</organism>
<dbReference type="AlphaFoldDB" id="A0A9P4KDZ7"/>
<keyword evidence="4" id="KW-1185">Reference proteome</keyword>
<evidence type="ECO:0000256" key="2">
    <source>
        <dbReference type="SAM" id="Phobius"/>
    </source>
</evidence>
<proteinExistence type="predicted"/>
<protein>
    <submittedName>
        <fullName evidence="3">Uncharacterized protein</fullName>
    </submittedName>
</protein>
<feature type="region of interest" description="Disordered" evidence="1">
    <location>
        <begin position="40"/>
        <end position="63"/>
    </location>
</feature>
<keyword evidence="2" id="KW-1133">Transmembrane helix</keyword>
<name>A0A9P4KDZ7_9PLEO</name>
<dbReference type="Proteomes" id="UP000800093">
    <property type="component" value="Unassembled WGS sequence"/>
</dbReference>
<dbReference type="OrthoDB" id="5360701at2759"/>
<feature type="transmembrane region" description="Helical" evidence="2">
    <location>
        <begin position="334"/>
        <end position="352"/>
    </location>
</feature>
<gene>
    <name evidence="3" type="ORF">CC78DRAFT_513128</name>
</gene>
<reference evidence="4" key="1">
    <citation type="journal article" date="2020" name="Stud. Mycol.">
        <title>101 Dothideomycetes genomes: A test case for predicting lifestyles and emergence of pathogens.</title>
        <authorList>
            <person name="Haridas S."/>
            <person name="Albert R."/>
            <person name="Binder M."/>
            <person name="Bloem J."/>
            <person name="LaButti K."/>
            <person name="Salamov A."/>
            <person name="Andreopoulos B."/>
            <person name="Baker S."/>
            <person name="Barry K."/>
            <person name="Bills G."/>
            <person name="Bluhm B."/>
            <person name="Cannon C."/>
            <person name="Castanera R."/>
            <person name="Culley D."/>
            <person name="Daum C."/>
            <person name="Ezra D."/>
            <person name="Gonzalez J."/>
            <person name="Henrissat B."/>
            <person name="Kuo A."/>
            <person name="Liang C."/>
            <person name="Lipzen A."/>
            <person name="Lutzoni F."/>
            <person name="Magnuson J."/>
            <person name="Mondo S."/>
            <person name="Nolan M."/>
            <person name="Ohm R."/>
            <person name="Pangilinan J."/>
            <person name="Park H.-J."/>
            <person name="Ramirez L."/>
            <person name="Alfaro M."/>
            <person name="Sun H."/>
            <person name="Tritt A."/>
            <person name="Yoshinaga Y."/>
            <person name="Zwiers L.-H."/>
            <person name="Turgeon B."/>
            <person name="Goodwin S."/>
            <person name="Spatafora J."/>
            <person name="Crous P."/>
            <person name="Grigoriev I."/>
        </authorList>
    </citation>
    <scope>NUCLEOTIDE SEQUENCE [LARGE SCALE GENOMIC DNA]</scope>
    <source>
        <strain evidence="4">CBS 304.66</strain>
    </source>
</reference>
<sequence>MKPSTLYVRAVRSRPMCQSCEHMLQRPPAHRSLIIAAPSTRTSPRVPSMRRQPATLHSLPPTLPTRHIATTRRAQRHAPEIDVSPAHVDELNAQLKEAEEHMHAVFSSSKVEPEETILQILDELEQIGRATIGLRSGRKPATFSVHQSSASAILSIASDGPASKNKSPEKTPMSKHLPTPAYLSRLAEDLLKHKQVFISPAILSKYVSLQWLLERPHSIPEIFHLYANKPVPELGSSPPKYLKPNPKGAKQAIPKDVAEKALSAAIDAKSMPLAIEVLQTTYCAPAWRRRKLLTKVGPPSMVAAILPFGIYALAQEASLYSGYLDPWLFKMYTFAGISTYILCTGTLGYTALTTHNDHHDRVVWIPGTRLFERWMREEERAALDRIACAWGFKEDWKRGDEEGEDWEGLREWCFMKGMWLDKPDLMPGMNTRR</sequence>
<evidence type="ECO:0000313" key="4">
    <source>
        <dbReference type="Proteomes" id="UP000800093"/>
    </source>
</evidence>
<evidence type="ECO:0000256" key="1">
    <source>
        <dbReference type="SAM" id="MobiDB-lite"/>
    </source>
</evidence>
<evidence type="ECO:0000313" key="3">
    <source>
        <dbReference type="EMBL" id="KAF2266926.1"/>
    </source>
</evidence>
<accession>A0A9P4KDZ7</accession>
<comment type="caution">
    <text evidence="3">The sequence shown here is derived from an EMBL/GenBank/DDBJ whole genome shotgun (WGS) entry which is preliminary data.</text>
</comment>
<feature type="region of interest" description="Disordered" evidence="1">
    <location>
        <begin position="158"/>
        <end position="177"/>
    </location>
</feature>
<feature type="transmembrane region" description="Helical" evidence="2">
    <location>
        <begin position="296"/>
        <end position="314"/>
    </location>
</feature>
<dbReference type="EMBL" id="ML986595">
    <property type="protein sequence ID" value="KAF2266926.1"/>
    <property type="molecule type" value="Genomic_DNA"/>
</dbReference>
<keyword evidence="2" id="KW-0472">Membrane</keyword>
<keyword evidence="2" id="KW-0812">Transmembrane</keyword>